<dbReference type="InterPro" id="IPR051704">
    <property type="entry name" value="FAD_aromatic-hydroxylase"/>
</dbReference>
<reference evidence="2 3" key="1">
    <citation type="submission" date="2014-09" db="EMBL/GenBank/DDBJ databases">
        <title>Genome sequencing of Methyloceanibacter caenitepidi Gela4.</title>
        <authorList>
            <person name="Takeuchi M."/>
            <person name="Susumu S."/>
            <person name="Kamagata Y."/>
            <person name="Oshima K."/>
            <person name="Hattori M."/>
            <person name="Iwasaki W."/>
        </authorList>
    </citation>
    <scope>NUCLEOTIDE SEQUENCE [LARGE SCALE GENOMIC DNA]</scope>
    <source>
        <strain evidence="2 3">Gela4</strain>
    </source>
</reference>
<organism evidence="2 3">
    <name type="scientific">Methyloceanibacter caenitepidi</name>
    <dbReference type="NCBI Taxonomy" id="1384459"/>
    <lineage>
        <taxon>Bacteria</taxon>
        <taxon>Pseudomonadati</taxon>
        <taxon>Pseudomonadota</taxon>
        <taxon>Alphaproteobacteria</taxon>
        <taxon>Hyphomicrobiales</taxon>
        <taxon>Hyphomicrobiaceae</taxon>
        <taxon>Methyloceanibacter</taxon>
    </lineage>
</organism>
<accession>A0A0A8K271</accession>
<protein>
    <submittedName>
        <fullName evidence="2">Monooxygenase, FAD-binding</fullName>
    </submittedName>
</protein>
<sequence>MAIKGRVLISGAGIAGLTLAICLKEYGEDPVVVEQSPELPDQGYMMDFFGSGWDVAERLGLTDKLRALRYPIDKLQFVNADGKPYTSVPIKRIKRALDGKYVYVRRPDLVRILFDHAKSLGVQVRFGKEIADLRERDGHVDVTFDDGSSDEFALVFGADGVHSGVRRLMFGEENQFARFLGAYVAAFHIEDHDLPVRRTAQIHEEPNRVAFYYPLGERSLDATFVFRLDEVDVPPDQQLSFVRRAFKGSGWIAEMLFDAYKGTAPLYFDTLTQIAIPRWSRGRVTLLGDACGCLTLLAGQGSHMAMAGAYLLAQELQRYDGNHAAAFTSYEAMMKPEIAARQEDAAAFAKIFMPTAQSKPWLRRLVIHAAFNPLVLPFALRYFGSRSILENENEDGEEA</sequence>
<keyword evidence="2" id="KW-0560">Oxidoreductase</keyword>
<dbReference type="Pfam" id="PF01494">
    <property type="entry name" value="FAD_binding_3"/>
    <property type="match status" value="1"/>
</dbReference>
<dbReference type="KEGG" id="mcg:GL4_1555"/>
<keyword evidence="3" id="KW-1185">Reference proteome</keyword>
<dbReference type="Proteomes" id="UP000031643">
    <property type="component" value="Chromosome"/>
</dbReference>
<dbReference type="EMBL" id="AP014648">
    <property type="protein sequence ID" value="BAQ17010.1"/>
    <property type="molecule type" value="Genomic_DNA"/>
</dbReference>
<evidence type="ECO:0000313" key="2">
    <source>
        <dbReference type="EMBL" id="BAQ17010.1"/>
    </source>
</evidence>
<dbReference type="GO" id="GO:0071949">
    <property type="term" value="F:FAD binding"/>
    <property type="evidence" value="ECO:0007669"/>
    <property type="project" value="InterPro"/>
</dbReference>
<dbReference type="InterPro" id="IPR002938">
    <property type="entry name" value="FAD-bd"/>
</dbReference>
<name>A0A0A8K271_9HYPH</name>
<dbReference type="RefSeq" id="WP_052464220.1">
    <property type="nucleotide sequence ID" value="NZ_AP014648.1"/>
</dbReference>
<dbReference type="OrthoDB" id="4230779at2"/>
<evidence type="ECO:0000259" key="1">
    <source>
        <dbReference type="Pfam" id="PF01494"/>
    </source>
</evidence>
<dbReference type="Gene3D" id="3.50.50.60">
    <property type="entry name" value="FAD/NAD(P)-binding domain"/>
    <property type="match status" value="1"/>
</dbReference>
<gene>
    <name evidence="2" type="ORF">GL4_1555</name>
</gene>
<evidence type="ECO:0000313" key="3">
    <source>
        <dbReference type="Proteomes" id="UP000031643"/>
    </source>
</evidence>
<dbReference type="Gene3D" id="3.30.9.10">
    <property type="entry name" value="D-Amino Acid Oxidase, subunit A, domain 2"/>
    <property type="match status" value="1"/>
</dbReference>
<proteinExistence type="predicted"/>
<dbReference type="PANTHER" id="PTHR46865">
    <property type="entry name" value="OXIDOREDUCTASE-RELATED"/>
    <property type="match status" value="1"/>
</dbReference>
<dbReference type="HOGENOM" id="CLU_009665_1_0_5"/>
<dbReference type="PANTHER" id="PTHR46865:SF8">
    <property type="entry name" value="POSSIBLE OXIDOREDUCTASE"/>
    <property type="match status" value="1"/>
</dbReference>
<dbReference type="SUPFAM" id="SSF51905">
    <property type="entry name" value="FAD/NAD(P)-binding domain"/>
    <property type="match status" value="1"/>
</dbReference>
<dbReference type="InterPro" id="IPR036188">
    <property type="entry name" value="FAD/NAD-bd_sf"/>
</dbReference>
<dbReference type="GO" id="GO:0004497">
    <property type="term" value="F:monooxygenase activity"/>
    <property type="evidence" value="ECO:0007669"/>
    <property type="project" value="UniProtKB-KW"/>
</dbReference>
<dbReference type="PRINTS" id="PR00420">
    <property type="entry name" value="RNGMNOXGNASE"/>
</dbReference>
<dbReference type="AlphaFoldDB" id="A0A0A8K271"/>
<keyword evidence="2" id="KW-0503">Monooxygenase</keyword>
<feature type="domain" description="FAD-binding" evidence="1">
    <location>
        <begin position="6"/>
        <end position="318"/>
    </location>
</feature>
<dbReference type="STRING" id="1384459.GL4_1555"/>